<dbReference type="AlphaFoldDB" id="W6UAT2"/>
<dbReference type="OrthoDB" id="10546577at2759"/>
<organism evidence="2 3">
    <name type="scientific">Echinococcus granulosus</name>
    <name type="common">Hydatid tapeworm</name>
    <dbReference type="NCBI Taxonomy" id="6210"/>
    <lineage>
        <taxon>Eukaryota</taxon>
        <taxon>Metazoa</taxon>
        <taxon>Spiralia</taxon>
        <taxon>Lophotrochozoa</taxon>
        <taxon>Platyhelminthes</taxon>
        <taxon>Cestoda</taxon>
        <taxon>Eucestoda</taxon>
        <taxon>Cyclophyllidea</taxon>
        <taxon>Taeniidae</taxon>
        <taxon>Echinococcus</taxon>
        <taxon>Echinococcus granulosus group</taxon>
    </lineage>
</organism>
<evidence type="ECO:0000256" key="1">
    <source>
        <dbReference type="SAM" id="MobiDB-lite"/>
    </source>
</evidence>
<dbReference type="EMBL" id="APAU02000078">
    <property type="protein sequence ID" value="EUB57656.1"/>
    <property type="molecule type" value="Genomic_DNA"/>
</dbReference>
<comment type="caution">
    <text evidence="2">The sequence shown here is derived from an EMBL/GenBank/DDBJ whole genome shotgun (WGS) entry which is preliminary data.</text>
</comment>
<keyword evidence="3" id="KW-1185">Reference proteome</keyword>
<feature type="compositionally biased region" description="Polar residues" evidence="1">
    <location>
        <begin position="247"/>
        <end position="258"/>
    </location>
</feature>
<feature type="compositionally biased region" description="Low complexity" evidence="1">
    <location>
        <begin position="201"/>
        <end position="239"/>
    </location>
</feature>
<evidence type="ECO:0000313" key="3">
    <source>
        <dbReference type="Proteomes" id="UP000019149"/>
    </source>
</evidence>
<dbReference type="CTD" id="36343178"/>
<dbReference type="GeneID" id="36343178"/>
<evidence type="ECO:0000313" key="2">
    <source>
        <dbReference type="EMBL" id="EUB57656.1"/>
    </source>
</evidence>
<accession>W6UAT2</accession>
<dbReference type="Proteomes" id="UP000019149">
    <property type="component" value="Unassembled WGS sequence"/>
</dbReference>
<dbReference type="RefSeq" id="XP_024348852.1">
    <property type="nucleotide sequence ID" value="XM_024496712.1"/>
</dbReference>
<feature type="compositionally biased region" description="Polar residues" evidence="1">
    <location>
        <begin position="185"/>
        <end position="200"/>
    </location>
</feature>
<gene>
    <name evidence="2" type="ORF">EGR_07463</name>
</gene>
<reference evidence="2 3" key="1">
    <citation type="journal article" date="2013" name="Nat. Genet.">
        <title>The genome of the hydatid tapeworm Echinococcus granulosus.</title>
        <authorList>
            <person name="Zheng H."/>
            <person name="Zhang W."/>
            <person name="Zhang L."/>
            <person name="Zhang Z."/>
            <person name="Li J."/>
            <person name="Lu G."/>
            <person name="Zhu Y."/>
            <person name="Wang Y."/>
            <person name="Huang Y."/>
            <person name="Liu J."/>
            <person name="Kang H."/>
            <person name="Chen J."/>
            <person name="Wang L."/>
            <person name="Chen A."/>
            <person name="Yu S."/>
            <person name="Gao Z."/>
            <person name="Jin L."/>
            <person name="Gu W."/>
            <person name="Wang Z."/>
            <person name="Zhao L."/>
            <person name="Shi B."/>
            <person name="Wen H."/>
            <person name="Lin R."/>
            <person name="Jones M.K."/>
            <person name="Brejova B."/>
            <person name="Vinar T."/>
            <person name="Zhao G."/>
            <person name="McManus D.P."/>
            <person name="Chen Z."/>
            <person name="Zhou Y."/>
            <person name="Wang S."/>
        </authorList>
    </citation>
    <scope>NUCLEOTIDE SEQUENCE [LARGE SCALE GENOMIC DNA]</scope>
</reference>
<feature type="region of interest" description="Disordered" evidence="1">
    <location>
        <begin position="178"/>
        <end position="258"/>
    </location>
</feature>
<proteinExistence type="predicted"/>
<feature type="region of interest" description="Disordered" evidence="1">
    <location>
        <begin position="89"/>
        <end position="116"/>
    </location>
</feature>
<protein>
    <submittedName>
        <fullName evidence="2">Uncharacterized protein</fullName>
    </submittedName>
</protein>
<dbReference type="KEGG" id="egl:EGR_07463"/>
<name>W6UAT2_ECHGR</name>
<sequence length="471" mass="52510">MLKCQVIRIRSGRHFPMRGLDSERAYLGRFSQPLQLFMPTGPENRRLRSPVITEASEKVITQYVRLIYLFVHLEKSHHKEMQFRGRNLSELSGPHLSPDDSVTPDEGYRTANHHLPSIPQGKELIIPVNAPPCYLHTTDVDATTVFTEFCARQTARLGSSGEAFSTTVEVKEQLITVRETKRRPSCSSKGSVTTSTDASEATSMDLSNSSSSSSSSTATTITTTPTTTSSSAKSAASSTKQRCLSEVSPQPTSTANPTVLQRFNFSPKPHGFFGRLRLFSHNSVLKASNDAWMETWVLARRPRGREVISTSSVASKDLELTCLLLESLTFKDLNAVITKDFDEIKICCLVKRDNGCGSNFHEFEECKAPYWNLHEALEYCELKFVGRQLHPRPRGPLIPFKSPKSDSSLIFKAKGIDCLEYAKFHYQLFLLGVNNKPKGVDRKCPSIPGVLVVQNLSKSTKTSNRRSLAEK</sequence>